<feature type="transmembrane region" description="Helical" evidence="2">
    <location>
        <begin position="205"/>
        <end position="229"/>
    </location>
</feature>
<feature type="transmembrane region" description="Helical" evidence="2">
    <location>
        <begin position="249"/>
        <end position="274"/>
    </location>
</feature>
<protein>
    <submittedName>
        <fullName evidence="4">Membrane-flanked domain protein</fullName>
    </submittedName>
</protein>
<keyword evidence="2" id="KW-1133">Transmembrane helix</keyword>
<dbReference type="AlphaFoldDB" id="A0A4P8XHE9"/>
<feature type="transmembrane region" description="Helical" evidence="2">
    <location>
        <begin position="403"/>
        <end position="419"/>
    </location>
</feature>
<keyword evidence="2" id="KW-0812">Transmembrane</keyword>
<feature type="transmembrane region" description="Helical" evidence="2">
    <location>
        <begin position="375"/>
        <end position="397"/>
    </location>
</feature>
<reference evidence="4 5" key="1">
    <citation type="submission" date="2019-05" db="EMBL/GenBank/DDBJ databases">
        <authorList>
            <person name="Chen C."/>
        </authorList>
    </citation>
    <scope>NUCLEOTIDE SEQUENCE [LARGE SCALE GENOMIC DNA]</scope>
    <source>
        <strain evidence="4 5">HB172198</strain>
    </source>
</reference>
<dbReference type="RefSeq" id="WP_233281154.1">
    <property type="nucleotide sequence ID" value="NZ_CP040396.1"/>
</dbReference>
<sequence length="513" mass="58688">MSELDSRQRLHRWYILFPLASVIRTLLPALALLLVRVMGDNPFPPVFWLWSSLSLVVTLILLLLYGWRRWRRFTYELKPDKLLLQKGVWFREEQSIYIARIHSVHVEQPLLQRLLGLAQIKIETSGKNEDGGKLPAISKPEARKLQLWLQEPRHVQAEEESSGTLFPGNEQPEPQPPENQAGQQASSPGEVKARTVLLRVTPGRLLLAALTSSNFSLALAFLAAIGSLADDLLPDPMYNRLFREAGQLLSGSWITAAAAAFILAWLLSAILYTVQYAGFTVERAGRQIIVTRGLLERKELIFSPERVQAVTVKEGLLRQPFRYSEVRLHVLTSGDDKQLVLHPMLRLSEVNSLMNSIVPQFQAQTIDTTPPRRALWLYIRSDAMLAAALSAGCIWIFEDLGLWSLLLLPLSLLHAIWAFRDAGMSLHEKQLTLRTRRLARHTRYVRRPQVVSFTVRSTRAQRKRRLRSFHVSLLSSQYDGKILGMEQDEVERVRQWFMKLEDTERNFCGEIKL</sequence>
<gene>
    <name evidence="4" type="ORF">E6C60_1067</name>
</gene>
<dbReference type="PIRSF" id="PIRSF026631">
    <property type="entry name" value="UCP026631"/>
    <property type="match status" value="1"/>
</dbReference>
<dbReference type="PANTHER" id="PTHR34473:SF2">
    <property type="entry name" value="UPF0699 TRANSMEMBRANE PROTEIN YDBT"/>
    <property type="match status" value="1"/>
</dbReference>
<feature type="compositionally biased region" description="Low complexity" evidence="1">
    <location>
        <begin position="167"/>
        <end position="185"/>
    </location>
</feature>
<dbReference type="EMBL" id="CP040396">
    <property type="protein sequence ID" value="QCT01785.1"/>
    <property type="molecule type" value="Genomic_DNA"/>
</dbReference>
<accession>A0A4P8XHE9</accession>
<organism evidence="4 5">
    <name type="scientific">Paenibacillus algicola</name>
    <dbReference type="NCBI Taxonomy" id="2565926"/>
    <lineage>
        <taxon>Bacteria</taxon>
        <taxon>Bacillati</taxon>
        <taxon>Bacillota</taxon>
        <taxon>Bacilli</taxon>
        <taxon>Bacillales</taxon>
        <taxon>Paenibacillaceae</taxon>
        <taxon>Paenibacillus</taxon>
    </lineage>
</organism>
<dbReference type="InterPro" id="IPR014529">
    <property type="entry name" value="UCP026631"/>
</dbReference>
<dbReference type="Pfam" id="PF03703">
    <property type="entry name" value="bPH_2"/>
    <property type="match status" value="2"/>
</dbReference>
<dbReference type="Proteomes" id="UP000300879">
    <property type="component" value="Chromosome"/>
</dbReference>
<feature type="domain" description="YdbS-like PH" evidence="3">
    <location>
        <begin position="70"/>
        <end position="149"/>
    </location>
</feature>
<dbReference type="PANTHER" id="PTHR34473">
    <property type="entry name" value="UPF0699 TRANSMEMBRANE PROTEIN YDBS"/>
    <property type="match status" value="1"/>
</dbReference>
<evidence type="ECO:0000256" key="2">
    <source>
        <dbReference type="SAM" id="Phobius"/>
    </source>
</evidence>
<evidence type="ECO:0000256" key="1">
    <source>
        <dbReference type="SAM" id="MobiDB-lite"/>
    </source>
</evidence>
<proteinExistence type="predicted"/>
<feature type="transmembrane region" description="Helical" evidence="2">
    <location>
        <begin position="12"/>
        <end position="35"/>
    </location>
</feature>
<name>A0A4P8XHE9_9BACL</name>
<feature type="region of interest" description="Disordered" evidence="1">
    <location>
        <begin position="159"/>
        <end position="188"/>
    </location>
</feature>
<keyword evidence="2" id="KW-0472">Membrane</keyword>
<dbReference type="InterPro" id="IPR005182">
    <property type="entry name" value="YdbS-like_PH"/>
</dbReference>
<evidence type="ECO:0000313" key="5">
    <source>
        <dbReference type="Proteomes" id="UP000300879"/>
    </source>
</evidence>
<evidence type="ECO:0000313" key="4">
    <source>
        <dbReference type="EMBL" id="QCT01785.1"/>
    </source>
</evidence>
<feature type="domain" description="YdbS-like PH" evidence="3">
    <location>
        <begin position="276"/>
        <end position="356"/>
    </location>
</feature>
<evidence type="ECO:0000259" key="3">
    <source>
        <dbReference type="Pfam" id="PF03703"/>
    </source>
</evidence>
<feature type="transmembrane region" description="Helical" evidence="2">
    <location>
        <begin position="47"/>
        <end position="67"/>
    </location>
</feature>
<dbReference type="KEGG" id="palo:E6C60_1067"/>
<keyword evidence="5" id="KW-1185">Reference proteome</keyword>